<sequence>MVRRSAGAFLSLVAGAALCVACGPDRRPYDEAALATTVAQLESTAPPQRPVEAARAILRACPAPTSPTVTSHLGYLRDLHRDPGIYPVVEEDAEFERLWREVCPAGRELAALGLSRTLKAKLYEECDLDRLGVLTAHEGRIVARYTLITWTIYPWLRESGVSADTTRGLMRALLSWPGWSLVKDMPAGLELPRVAGSLAVSFISNTFDLYLHGGEIRVRGKVVADVRESEWWYKLVDLFAPPDSDDVALFADASTSGTVLLHIARAVALGGDSLRLVVATGDLFQPFAALPVTWADTSDPAIRVRPDATVAEVAREVSALMGLPCCGEVSPLGCPRQCSPERVRLITVEGAKYPTPGDPP</sequence>
<accession>A0A9X3ETR1</accession>
<protein>
    <submittedName>
        <fullName evidence="2">Uncharacterized protein</fullName>
    </submittedName>
</protein>
<dbReference type="AlphaFoldDB" id="A0A9X3ETR1"/>
<reference evidence="2" key="1">
    <citation type="submission" date="2022-11" db="EMBL/GenBank/DDBJ databases">
        <title>Minimal conservation of predation-associated metabolite biosynthetic gene clusters underscores biosynthetic potential of Myxococcota including descriptions for ten novel species: Archangium lansinium sp. nov., Myxococcus landrumus sp. nov., Nannocystis bai.</title>
        <authorList>
            <person name="Ahearne A."/>
            <person name="Stevens C."/>
            <person name="Phillips K."/>
        </authorList>
    </citation>
    <scope>NUCLEOTIDE SEQUENCE</scope>
    <source>
        <strain evidence="2">Na p29</strain>
    </source>
</reference>
<proteinExistence type="predicted"/>
<evidence type="ECO:0000313" key="2">
    <source>
        <dbReference type="EMBL" id="MCY1006411.1"/>
    </source>
</evidence>
<dbReference type="RefSeq" id="WP_267768593.1">
    <property type="nucleotide sequence ID" value="NZ_JAPNKE010000002.1"/>
</dbReference>
<evidence type="ECO:0000313" key="3">
    <source>
        <dbReference type="Proteomes" id="UP001150924"/>
    </source>
</evidence>
<name>A0A9X3ETR1_9BACT</name>
<feature type="chain" id="PRO_5040928525" evidence="1">
    <location>
        <begin position="20"/>
        <end position="360"/>
    </location>
</feature>
<comment type="caution">
    <text evidence="2">The sequence shown here is derived from an EMBL/GenBank/DDBJ whole genome shotgun (WGS) entry which is preliminary data.</text>
</comment>
<dbReference type="Proteomes" id="UP001150924">
    <property type="component" value="Unassembled WGS sequence"/>
</dbReference>
<keyword evidence="3" id="KW-1185">Reference proteome</keyword>
<keyword evidence="1" id="KW-0732">Signal</keyword>
<evidence type="ECO:0000256" key="1">
    <source>
        <dbReference type="SAM" id="SignalP"/>
    </source>
</evidence>
<dbReference type="EMBL" id="JAPNKE010000002">
    <property type="protein sequence ID" value="MCY1006411.1"/>
    <property type="molecule type" value="Genomic_DNA"/>
</dbReference>
<organism evidence="2 3">
    <name type="scientific">Nannocystis pusilla</name>
    <dbReference type="NCBI Taxonomy" id="889268"/>
    <lineage>
        <taxon>Bacteria</taxon>
        <taxon>Pseudomonadati</taxon>
        <taxon>Myxococcota</taxon>
        <taxon>Polyangia</taxon>
        <taxon>Nannocystales</taxon>
        <taxon>Nannocystaceae</taxon>
        <taxon>Nannocystis</taxon>
    </lineage>
</organism>
<gene>
    <name evidence="2" type="ORF">OV079_12740</name>
</gene>
<feature type="signal peptide" evidence="1">
    <location>
        <begin position="1"/>
        <end position="19"/>
    </location>
</feature>